<evidence type="ECO:0000313" key="1">
    <source>
        <dbReference type="EMBL" id="KAK7312838.1"/>
    </source>
</evidence>
<dbReference type="AlphaFoldDB" id="A0AAN9K9N6"/>
<proteinExistence type="predicted"/>
<evidence type="ECO:0000313" key="3">
    <source>
        <dbReference type="Proteomes" id="UP001367508"/>
    </source>
</evidence>
<protein>
    <submittedName>
        <fullName evidence="2">Uncharacterized protein</fullName>
    </submittedName>
</protein>
<organism evidence="2 3">
    <name type="scientific">Canavalia gladiata</name>
    <name type="common">Sword bean</name>
    <name type="synonym">Dolichos gladiatus</name>
    <dbReference type="NCBI Taxonomy" id="3824"/>
    <lineage>
        <taxon>Eukaryota</taxon>
        <taxon>Viridiplantae</taxon>
        <taxon>Streptophyta</taxon>
        <taxon>Embryophyta</taxon>
        <taxon>Tracheophyta</taxon>
        <taxon>Spermatophyta</taxon>
        <taxon>Magnoliopsida</taxon>
        <taxon>eudicotyledons</taxon>
        <taxon>Gunneridae</taxon>
        <taxon>Pentapetalae</taxon>
        <taxon>rosids</taxon>
        <taxon>fabids</taxon>
        <taxon>Fabales</taxon>
        <taxon>Fabaceae</taxon>
        <taxon>Papilionoideae</taxon>
        <taxon>50 kb inversion clade</taxon>
        <taxon>NPAAA clade</taxon>
        <taxon>indigoferoid/millettioid clade</taxon>
        <taxon>Phaseoleae</taxon>
        <taxon>Canavalia</taxon>
    </lineage>
</organism>
<comment type="caution">
    <text evidence="2">The sequence shown here is derived from an EMBL/GenBank/DDBJ whole genome shotgun (WGS) entry which is preliminary data.</text>
</comment>
<gene>
    <name evidence="1" type="ORF">VNO77_37017</name>
    <name evidence="2" type="ORF">VNO77_37018</name>
</gene>
<accession>A0AAN9K9N6</accession>
<dbReference type="EMBL" id="JAYMYQ010000009">
    <property type="protein sequence ID" value="KAK7312839.1"/>
    <property type="molecule type" value="Genomic_DNA"/>
</dbReference>
<dbReference type="EMBL" id="JAYMYQ010000009">
    <property type="protein sequence ID" value="KAK7312838.1"/>
    <property type="molecule type" value="Genomic_DNA"/>
</dbReference>
<name>A0AAN9K9N6_CANGL</name>
<evidence type="ECO:0000313" key="2">
    <source>
        <dbReference type="EMBL" id="KAK7312839.1"/>
    </source>
</evidence>
<reference evidence="2 3" key="1">
    <citation type="submission" date="2024-01" db="EMBL/GenBank/DDBJ databases">
        <title>The genomes of 5 underutilized Papilionoideae crops provide insights into root nodulation and disease resistanc.</title>
        <authorList>
            <person name="Jiang F."/>
        </authorList>
    </citation>
    <scope>NUCLEOTIDE SEQUENCE [LARGE SCALE GENOMIC DNA]</scope>
    <source>
        <strain evidence="2">LVBAO_FW01</strain>
        <tissue evidence="2">Leaves</tissue>
    </source>
</reference>
<keyword evidence="3" id="KW-1185">Reference proteome</keyword>
<sequence length="173" mass="19375">MIQVPTCPLYVSELMLVLFSHCIRNISVDLPKTSLVSAPAQPGLYVTHGPRLTVFRFTIHAPGIWEPTHQPIALHLILVDWFLVQFQIFGRYRSPYLLLVHLSCGGACHLSRSEHMAAMAGNWLLMDYGHTAKARFLSPGSVFCGTDVNSCHKVEAIRKSIEQLGKDPPREIQ</sequence>
<dbReference type="Proteomes" id="UP001367508">
    <property type="component" value="Unassembled WGS sequence"/>
</dbReference>